<protein>
    <submittedName>
        <fullName evidence="1">Uncharacterized protein</fullName>
    </submittedName>
</protein>
<name>A0ABT0M629_9RHOB</name>
<accession>A0ABT0M629</accession>
<organism evidence="1 2">
    <name type="scientific">Roseinatronobacter domitianus</name>
    <dbReference type="NCBI Taxonomy" id="2940293"/>
    <lineage>
        <taxon>Bacteria</taxon>
        <taxon>Pseudomonadati</taxon>
        <taxon>Pseudomonadota</taxon>
        <taxon>Alphaproteobacteria</taxon>
        <taxon>Rhodobacterales</taxon>
        <taxon>Paracoccaceae</taxon>
        <taxon>Roseinatronobacter</taxon>
    </lineage>
</organism>
<dbReference type="EMBL" id="JALZWP010000040">
    <property type="protein sequence ID" value="MCL1630305.1"/>
    <property type="molecule type" value="Genomic_DNA"/>
</dbReference>
<dbReference type="RefSeq" id="WP_249060956.1">
    <property type="nucleotide sequence ID" value="NZ_JALZWP010000040.1"/>
</dbReference>
<gene>
    <name evidence="1" type="ORF">M3N55_16480</name>
</gene>
<proteinExistence type="predicted"/>
<sequence>MKSDTAPPVIADGLNHDAVAYLDRLRLHGPATYGAMATALGWGATRAWRAEAELRGAGLIQFEMGKGIPQSA</sequence>
<evidence type="ECO:0000313" key="2">
    <source>
        <dbReference type="Proteomes" id="UP001202550"/>
    </source>
</evidence>
<reference evidence="1 2" key="1">
    <citation type="submission" date="2022-05" db="EMBL/GenBank/DDBJ databases">
        <title>Seasonal and diel survey of microbial diversity of the Tyrrhenian coast.</title>
        <authorList>
            <person name="Gattoni G."/>
            <person name="Corral P."/>
        </authorList>
    </citation>
    <scope>NUCLEOTIDE SEQUENCE [LARGE SCALE GENOMIC DNA]</scope>
    <source>
        <strain evidence="1 2">V10</strain>
    </source>
</reference>
<dbReference type="Proteomes" id="UP001202550">
    <property type="component" value="Unassembled WGS sequence"/>
</dbReference>
<evidence type="ECO:0000313" key="1">
    <source>
        <dbReference type="EMBL" id="MCL1630305.1"/>
    </source>
</evidence>
<comment type="caution">
    <text evidence="1">The sequence shown here is derived from an EMBL/GenBank/DDBJ whole genome shotgun (WGS) entry which is preliminary data.</text>
</comment>
<keyword evidence="2" id="KW-1185">Reference proteome</keyword>